<evidence type="ECO:0000256" key="6">
    <source>
        <dbReference type="ARBA" id="ARBA00023136"/>
    </source>
</evidence>
<evidence type="ECO:0000256" key="5">
    <source>
        <dbReference type="ARBA" id="ARBA00022989"/>
    </source>
</evidence>
<comment type="similarity">
    <text evidence="2">Belongs to the EamA transporter family.</text>
</comment>
<evidence type="ECO:0000256" key="7">
    <source>
        <dbReference type="SAM" id="Phobius"/>
    </source>
</evidence>
<feature type="transmembrane region" description="Helical" evidence="7">
    <location>
        <begin position="36"/>
        <end position="56"/>
    </location>
</feature>
<feature type="transmembrane region" description="Helical" evidence="7">
    <location>
        <begin position="186"/>
        <end position="207"/>
    </location>
</feature>
<dbReference type="STRING" id="1325335.GCA_001418025_01972"/>
<feature type="domain" description="EamA" evidence="8">
    <location>
        <begin position="158"/>
        <end position="292"/>
    </location>
</feature>
<name>A0A0K6GPJ8_9BACL</name>
<evidence type="ECO:0000259" key="8">
    <source>
        <dbReference type="Pfam" id="PF00892"/>
    </source>
</evidence>
<sequence length="310" mass="34115">MLTRNMKTYILLFLTATIWGGAFVAGKIATTTLHPVSVAFFRFFGASLILFPLLHWKEPNRSTPSKKDWGVLALLGLTGVFLYNIFFFMATKYAPIVKSSLVIAVNAPLITLMSALFLKERLNMRSIFGMFLAVFGAVYIITNGHPSVLIEMGVAPIDLVLVGACLSWSTYSVIGKIAMKKFSPLAATTYATGFGTLFLAPFALYYTSFASIEASEWDVWLSVLYVAIVVSAISFVWWYNGIQKVGASTASVFINVMPISATVMGTMFFNEHLTFTHIIGAAFVFSGILLNIYSKQEKMVFSLIKKGANI</sequence>
<feature type="domain" description="EamA" evidence="8">
    <location>
        <begin position="7"/>
        <end position="141"/>
    </location>
</feature>
<dbReference type="InterPro" id="IPR050638">
    <property type="entry name" value="AA-Vitamin_Transporters"/>
</dbReference>
<dbReference type="InterPro" id="IPR037185">
    <property type="entry name" value="EmrE-like"/>
</dbReference>
<evidence type="ECO:0000256" key="1">
    <source>
        <dbReference type="ARBA" id="ARBA00004651"/>
    </source>
</evidence>
<dbReference type="PANTHER" id="PTHR32322">
    <property type="entry name" value="INNER MEMBRANE TRANSPORTER"/>
    <property type="match status" value="1"/>
</dbReference>
<accession>A0A0K6GPJ8</accession>
<feature type="transmembrane region" description="Helical" evidence="7">
    <location>
        <begin position="252"/>
        <end position="269"/>
    </location>
</feature>
<keyword evidence="3" id="KW-1003">Cell membrane</keyword>
<dbReference type="Proteomes" id="UP000182738">
    <property type="component" value="Unassembled WGS sequence"/>
</dbReference>
<evidence type="ECO:0000313" key="9">
    <source>
        <dbReference type="EMBL" id="CUA80660.1"/>
    </source>
</evidence>
<evidence type="ECO:0000313" key="10">
    <source>
        <dbReference type="Proteomes" id="UP000182738"/>
    </source>
</evidence>
<evidence type="ECO:0000256" key="4">
    <source>
        <dbReference type="ARBA" id="ARBA00022692"/>
    </source>
</evidence>
<keyword evidence="10" id="KW-1185">Reference proteome</keyword>
<feature type="transmembrane region" description="Helical" evidence="7">
    <location>
        <begin position="96"/>
        <end position="118"/>
    </location>
</feature>
<dbReference type="AlphaFoldDB" id="A0A0K6GPJ8"/>
<reference evidence="10" key="1">
    <citation type="submission" date="2015-08" db="EMBL/GenBank/DDBJ databases">
        <authorList>
            <person name="Varghese N."/>
        </authorList>
    </citation>
    <scope>NUCLEOTIDE SEQUENCE [LARGE SCALE GENOMIC DNA]</scope>
    <source>
        <strain evidence="10">DSM 27374</strain>
    </source>
</reference>
<dbReference type="InterPro" id="IPR000620">
    <property type="entry name" value="EamA_dom"/>
</dbReference>
<comment type="subcellular location">
    <subcellularLocation>
        <location evidence="1">Cell membrane</location>
        <topology evidence="1">Multi-pass membrane protein</topology>
    </subcellularLocation>
</comment>
<gene>
    <name evidence="9" type="ORF">Ga0061060_11264</name>
</gene>
<organism evidence="9 10">
    <name type="scientific">Anoxybacillus suryakundensis</name>
    <dbReference type="NCBI Taxonomy" id="1325335"/>
    <lineage>
        <taxon>Bacteria</taxon>
        <taxon>Bacillati</taxon>
        <taxon>Bacillota</taxon>
        <taxon>Bacilli</taxon>
        <taxon>Bacillales</taxon>
        <taxon>Anoxybacillaceae</taxon>
        <taxon>Anoxybacillus</taxon>
    </lineage>
</organism>
<protein>
    <submittedName>
        <fullName evidence="9">Threonine/homoserine efflux transporter RhtA</fullName>
    </submittedName>
</protein>
<dbReference type="SUPFAM" id="SSF103481">
    <property type="entry name" value="Multidrug resistance efflux transporter EmrE"/>
    <property type="match status" value="2"/>
</dbReference>
<evidence type="ECO:0000256" key="2">
    <source>
        <dbReference type="ARBA" id="ARBA00007362"/>
    </source>
</evidence>
<dbReference type="Pfam" id="PF00892">
    <property type="entry name" value="EamA"/>
    <property type="match status" value="2"/>
</dbReference>
<keyword evidence="4 7" id="KW-0812">Transmembrane</keyword>
<dbReference type="EMBL" id="CYGZ01000012">
    <property type="protein sequence ID" value="CUA80660.1"/>
    <property type="molecule type" value="Genomic_DNA"/>
</dbReference>
<dbReference type="RefSeq" id="WP_055441571.1">
    <property type="nucleotide sequence ID" value="NZ_BAABDZ010000023.1"/>
</dbReference>
<dbReference type="PANTHER" id="PTHR32322:SF18">
    <property type="entry name" value="S-ADENOSYLMETHIONINE_S-ADENOSYLHOMOCYSTEINE TRANSPORTER"/>
    <property type="match status" value="1"/>
</dbReference>
<keyword evidence="5 7" id="KW-1133">Transmembrane helix</keyword>
<feature type="transmembrane region" description="Helical" evidence="7">
    <location>
        <begin position="154"/>
        <end position="174"/>
    </location>
</feature>
<dbReference type="GO" id="GO:0005886">
    <property type="term" value="C:plasma membrane"/>
    <property type="evidence" value="ECO:0007669"/>
    <property type="project" value="UniProtKB-SubCell"/>
</dbReference>
<feature type="transmembrane region" description="Helical" evidence="7">
    <location>
        <begin position="68"/>
        <end position="90"/>
    </location>
</feature>
<feature type="transmembrane region" description="Helical" evidence="7">
    <location>
        <begin position="125"/>
        <end position="142"/>
    </location>
</feature>
<proteinExistence type="inferred from homology"/>
<feature type="transmembrane region" description="Helical" evidence="7">
    <location>
        <begin position="275"/>
        <end position="293"/>
    </location>
</feature>
<dbReference type="Gene3D" id="1.10.3730.20">
    <property type="match status" value="1"/>
</dbReference>
<keyword evidence="6 7" id="KW-0472">Membrane</keyword>
<dbReference type="OrthoDB" id="9805239at2"/>
<feature type="transmembrane region" description="Helical" evidence="7">
    <location>
        <begin position="219"/>
        <end position="240"/>
    </location>
</feature>
<evidence type="ECO:0000256" key="3">
    <source>
        <dbReference type="ARBA" id="ARBA00022475"/>
    </source>
</evidence>